<dbReference type="Gene3D" id="3.40.1690.10">
    <property type="entry name" value="secretion proteins EscU"/>
    <property type="match status" value="1"/>
</dbReference>
<organism evidence="1">
    <name type="scientific">hydrothermal vent metagenome</name>
    <dbReference type="NCBI Taxonomy" id="652676"/>
    <lineage>
        <taxon>unclassified sequences</taxon>
        <taxon>metagenomes</taxon>
        <taxon>ecological metagenomes</taxon>
    </lineage>
</organism>
<dbReference type="GO" id="GO:0005886">
    <property type="term" value="C:plasma membrane"/>
    <property type="evidence" value="ECO:0007669"/>
    <property type="project" value="TreeGrafter"/>
</dbReference>
<dbReference type="EMBL" id="UOFH01000125">
    <property type="protein sequence ID" value="VAW60145.1"/>
    <property type="molecule type" value="Genomic_DNA"/>
</dbReference>
<proteinExistence type="predicted"/>
<dbReference type="PANTHER" id="PTHR30531:SF12">
    <property type="entry name" value="FLAGELLAR BIOSYNTHETIC PROTEIN FLHB"/>
    <property type="match status" value="1"/>
</dbReference>
<accession>A0A3B0WVV4</accession>
<dbReference type="Pfam" id="PF01312">
    <property type="entry name" value="Bac_export_2"/>
    <property type="match status" value="1"/>
</dbReference>
<reference evidence="1" key="1">
    <citation type="submission" date="2018-06" db="EMBL/GenBank/DDBJ databases">
        <authorList>
            <person name="Zhirakovskaya E."/>
        </authorList>
    </citation>
    <scope>NUCLEOTIDE SEQUENCE</scope>
</reference>
<dbReference type="InterPro" id="IPR006135">
    <property type="entry name" value="T3SS_substrate_exporter"/>
</dbReference>
<evidence type="ECO:0008006" key="2">
    <source>
        <dbReference type="Google" id="ProtNLM"/>
    </source>
</evidence>
<dbReference type="SUPFAM" id="SSF160544">
    <property type="entry name" value="EscU C-terminal domain-like"/>
    <property type="match status" value="1"/>
</dbReference>
<evidence type="ECO:0000313" key="1">
    <source>
        <dbReference type="EMBL" id="VAW60145.1"/>
    </source>
</evidence>
<name>A0A3B0WVV4_9ZZZZ</name>
<dbReference type="PANTHER" id="PTHR30531">
    <property type="entry name" value="FLAGELLAR BIOSYNTHETIC PROTEIN FLHB"/>
    <property type="match status" value="1"/>
</dbReference>
<dbReference type="GO" id="GO:0009306">
    <property type="term" value="P:protein secretion"/>
    <property type="evidence" value="ECO:0007669"/>
    <property type="project" value="InterPro"/>
</dbReference>
<protein>
    <recommendedName>
        <fullName evidence="2">Flagellar biosynthesis protein FlhB</fullName>
    </recommendedName>
</protein>
<dbReference type="InterPro" id="IPR029025">
    <property type="entry name" value="T3SS_substrate_exporter_C"/>
</dbReference>
<dbReference type="AlphaFoldDB" id="A0A3B0WVV4"/>
<sequence>MKKTTPIAVALIYDGENTPTVNARGVGRAAEQILHIAKEHQIAIEQDSELVEILAELNISDEIPDNLYRAIAEIIAFAYILSGKFPENWDEENKVVSR</sequence>
<gene>
    <name evidence="1" type="ORF">MNBD_GAMMA08-2315</name>
</gene>